<dbReference type="GO" id="GO:0003677">
    <property type="term" value="F:DNA binding"/>
    <property type="evidence" value="ECO:0007669"/>
    <property type="project" value="InterPro"/>
</dbReference>
<dbReference type="CDD" id="cd00093">
    <property type="entry name" value="HTH_XRE"/>
    <property type="match status" value="1"/>
</dbReference>
<feature type="domain" description="HTH cro/C1-type" evidence="1">
    <location>
        <begin position="15"/>
        <end position="70"/>
    </location>
</feature>
<proteinExistence type="predicted"/>
<feature type="domain" description="HTH cro/C1-type" evidence="1">
    <location>
        <begin position="85"/>
        <end position="140"/>
    </location>
</feature>
<dbReference type="KEGG" id="aft:BBF96_11830"/>
<sequence length="178" mass="21052">MSNEIYQKFKVLTQKIAEFKEKNNLTYQKIGDATGVNKSHVYRIVNMDTFPSLKFVIRLTKYMKLPLFSLFIPSEEMNRQEFANKINKRLKELDWTHEEFSKITAIPLLRLMNIMQSNSSPSIEERKTIIKVLDLKEETDYLEIKLNLLKTILSDLGLKDEQINNIMQYVKENKENID</sequence>
<dbReference type="InterPro" id="IPR010982">
    <property type="entry name" value="Lambda_DNA-bd_dom_sf"/>
</dbReference>
<name>A0A3S9T0S8_9FIRM</name>
<evidence type="ECO:0000313" key="3">
    <source>
        <dbReference type="Proteomes" id="UP000267250"/>
    </source>
</evidence>
<dbReference type="Proteomes" id="UP000267250">
    <property type="component" value="Chromosome"/>
</dbReference>
<accession>A0A3S9T0S8</accession>
<dbReference type="InterPro" id="IPR001387">
    <property type="entry name" value="Cro/C1-type_HTH"/>
</dbReference>
<gene>
    <name evidence="2" type="ORF">BBF96_11830</name>
</gene>
<reference evidence="2 3" key="1">
    <citation type="submission" date="2016-07" db="EMBL/GenBank/DDBJ databases">
        <title>Genome and transcriptome analysis of iron-reducing fermentative bacteria Anoxybacter fermentans.</title>
        <authorList>
            <person name="Zeng X."/>
            <person name="Shao Z."/>
        </authorList>
    </citation>
    <scope>NUCLEOTIDE SEQUENCE [LARGE SCALE GENOMIC DNA]</scope>
    <source>
        <strain evidence="2 3">DY22613</strain>
    </source>
</reference>
<dbReference type="Pfam" id="PF01381">
    <property type="entry name" value="HTH_3"/>
    <property type="match status" value="1"/>
</dbReference>
<dbReference type="AlphaFoldDB" id="A0A3S9T0S8"/>
<dbReference type="SMART" id="SM00530">
    <property type="entry name" value="HTH_XRE"/>
    <property type="match status" value="2"/>
</dbReference>
<evidence type="ECO:0000313" key="2">
    <source>
        <dbReference type="EMBL" id="AZR74022.1"/>
    </source>
</evidence>
<dbReference type="Gene3D" id="1.10.260.40">
    <property type="entry name" value="lambda repressor-like DNA-binding domains"/>
    <property type="match status" value="1"/>
</dbReference>
<dbReference type="RefSeq" id="WP_127017369.1">
    <property type="nucleotide sequence ID" value="NZ_CP016379.1"/>
</dbReference>
<dbReference type="EMBL" id="CP016379">
    <property type="protein sequence ID" value="AZR74022.1"/>
    <property type="molecule type" value="Genomic_DNA"/>
</dbReference>
<organism evidence="2 3">
    <name type="scientific">Anoxybacter fermentans</name>
    <dbReference type="NCBI Taxonomy" id="1323375"/>
    <lineage>
        <taxon>Bacteria</taxon>
        <taxon>Bacillati</taxon>
        <taxon>Bacillota</taxon>
        <taxon>Clostridia</taxon>
        <taxon>Halanaerobiales</taxon>
        <taxon>Anoxybacter</taxon>
    </lineage>
</organism>
<keyword evidence="3" id="KW-1185">Reference proteome</keyword>
<dbReference type="SUPFAM" id="SSF47413">
    <property type="entry name" value="lambda repressor-like DNA-binding domains"/>
    <property type="match status" value="2"/>
</dbReference>
<protein>
    <recommendedName>
        <fullName evidence="1">HTH cro/C1-type domain-containing protein</fullName>
    </recommendedName>
</protein>
<evidence type="ECO:0000259" key="1">
    <source>
        <dbReference type="SMART" id="SM00530"/>
    </source>
</evidence>